<protein>
    <submittedName>
        <fullName evidence="9">ABC transporter G family member 9-like</fullName>
    </submittedName>
</protein>
<dbReference type="GO" id="GO:0005886">
    <property type="term" value="C:plasma membrane"/>
    <property type="evidence" value="ECO:0007669"/>
    <property type="project" value="TreeGrafter"/>
</dbReference>
<keyword evidence="2" id="KW-0813">Transport</keyword>
<keyword evidence="8" id="KW-1185">Reference proteome</keyword>
<dbReference type="GeneID" id="111012811"/>
<name>A0A6J1CP45_MOMCH</name>
<dbReference type="RefSeq" id="XP_022142773.1">
    <property type="nucleotide sequence ID" value="XM_022287081.1"/>
</dbReference>
<evidence type="ECO:0000256" key="5">
    <source>
        <dbReference type="ARBA" id="ARBA00023136"/>
    </source>
</evidence>
<evidence type="ECO:0000256" key="1">
    <source>
        <dbReference type="ARBA" id="ARBA00004141"/>
    </source>
</evidence>
<dbReference type="GO" id="GO:0140359">
    <property type="term" value="F:ABC-type transporter activity"/>
    <property type="evidence" value="ECO:0007669"/>
    <property type="project" value="InterPro"/>
</dbReference>
<keyword evidence="4 6" id="KW-1133">Transmembrane helix</keyword>
<evidence type="ECO:0000259" key="7">
    <source>
        <dbReference type="Pfam" id="PF01061"/>
    </source>
</evidence>
<comment type="subcellular location">
    <subcellularLocation>
        <location evidence="1">Membrane</location>
        <topology evidence="1">Multi-pass membrane protein</topology>
    </subcellularLocation>
</comment>
<feature type="domain" description="ABC-2 type transporter transmembrane" evidence="7">
    <location>
        <begin position="78"/>
        <end position="280"/>
    </location>
</feature>
<proteinExistence type="predicted"/>
<evidence type="ECO:0000256" key="3">
    <source>
        <dbReference type="ARBA" id="ARBA00022692"/>
    </source>
</evidence>
<keyword evidence="3 6" id="KW-0812">Transmembrane</keyword>
<feature type="transmembrane region" description="Helical" evidence="6">
    <location>
        <begin position="236"/>
        <end position="253"/>
    </location>
</feature>
<feature type="transmembrane region" description="Helical" evidence="6">
    <location>
        <begin position="94"/>
        <end position="115"/>
    </location>
</feature>
<dbReference type="KEGG" id="mcha:111012811"/>
<dbReference type="InterPro" id="IPR050352">
    <property type="entry name" value="ABCG_transporters"/>
</dbReference>
<feature type="transmembrane region" description="Helical" evidence="6">
    <location>
        <begin position="127"/>
        <end position="147"/>
    </location>
</feature>
<organism evidence="8 9">
    <name type="scientific">Momordica charantia</name>
    <name type="common">Bitter gourd</name>
    <name type="synonym">Balsam pear</name>
    <dbReference type="NCBI Taxonomy" id="3673"/>
    <lineage>
        <taxon>Eukaryota</taxon>
        <taxon>Viridiplantae</taxon>
        <taxon>Streptophyta</taxon>
        <taxon>Embryophyta</taxon>
        <taxon>Tracheophyta</taxon>
        <taxon>Spermatophyta</taxon>
        <taxon>Magnoliopsida</taxon>
        <taxon>eudicotyledons</taxon>
        <taxon>Gunneridae</taxon>
        <taxon>Pentapetalae</taxon>
        <taxon>rosids</taxon>
        <taxon>fabids</taxon>
        <taxon>Cucurbitales</taxon>
        <taxon>Cucurbitaceae</taxon>
        <taxon>Momordiceae</taxon>
        <taxon>Momordica</taxon>
    </lineage>
</organism>
<evidence type="ECO:0000256" key="2">
    <source>
        <dbReference type="ARBA" id="ARBA00022448"/>
    </source>
</evidence>
<dbReference type="PANTHER" id="PTHR48041:SF22">
    <property type="entry name" value="ABC TRANSPORTER G FAMILY MEMBER 9"/>
    <property type="match status" value="1"/>
</dbReference>
<feature type="transmembrane region" description="Helical" evidence="6">
    <location>
        <begin position="176"/>
        <end position="194"/>
    </location>
</feature>
<feature type="transmembrane region" description="Helical" evidence="6">
    <location>
        <begin position="316"/>
        <end position="334"/>
    </location>
</feature>
<dbReference type="Proteomes" id="UP000504603">
    <property type="component" value="Unplaced"/>
</dbReference>
<evidence type="ECO:0000313" key="8">
    <source>
        <dbReference type="Proteomes" id="UP000504603"/>
    </source>
</evidence>
<evidence type="ECO:0000313" key="9">
    <source>
        <dbReference type="RefSeq" id="XP_022142773.1"/>
    </source>
</evidence>
<dbReference type="OrthoDB" id="66620at2759"/>
<accession>A0A6J1CP45</accession>
<dbReference type="PANTHER" id="PTHR48041">
    <property type="entry name" value="ABC TRANSPORTER G FAMILY MEMBER 28"/>
    <property type="match status" value="1"/>
</dbReference>
<evidence type="ECO:0000256" key="6">
    <source>
        <dbReference type="SAM" id="Phobius"/>
    </source>
</evidence>
<dbReference type="InterPro" id="IPR013525">
    <property type="entry name" value="ABC2_TM"/>
</dbReference>
<reference evidence="9" key="1">
    <citation type="submission" date="2025-08" db="UniProtKB">
        <authorList>
            <consortium name="RefSeq"/>
        </authorList>
    </citation>
    <scope>IDENTIFICATION</scope>
    <source>
        <strain evidence="9">OHB3-1</strain>
    </source>
</reference>
<keyword evidence="5 6" id="KW-0472">Membrane</keyword>
<gene>
    <name evidence="9" type="primary">LOC111012811</name>
</gene>
<evidence type="ECO:0000256" key="4">
    <source>
        <dbReference type="ARBA" id="ARBA00022989"/>
    </source>
</evidence>
<sequence length="343" mass="39066">MNPSDFLLDLANGLSMNNDPHNQEPAMIKQKLVSCYKSNIAVKLESELQELTDHEHWFGDESDQDKNFERWSTTWWQEFCVLLRRGIKERRYESFSGLKVGQVLVIAFFCGILWWQCDDLQDQTGLLYFLTSFWGFNPLLTAISIFPKERKILEKERSSGMYRLSSYFISRTTNDLPMELFLPTIFILIVYWMAGLKPSAANFFATLFTLLLSVFVTQGLGFAIGAVVLDQTSATTLGSVLMLSFLLASGYFVQHVPHFIAWIKYLSIGQFTYKLLLLSQFEADDTYPCSRLGGVCKVGDFPAIKQMGLRGKATTVLGLVVMLVGYRLVAYIALMRIGVTKRY</sequence>
<dbReference type="Pfam" id="PF01061">
    <property type="entry name" value="ABC2_membrane"/>
    <property type="match status" value="1"/>
</dbReference>
<feature type="transmembrane region" description="Helical" evidence="6">
    <location>
        <begin position="200"/>
        <end position="229"/>
    </location>
</feature>
<dbReference type="AlphaFoldDB" id="A0A6J1CP45"/>